<feature type="region of interest" description="Disordered" evidence="1">
    <location>
        <begin position="87"/>
        <end position="168"/>
    </location>
</feature>
<accession>A0ABP1P8H3</accession>
<name>A0ABP1P8H3_XYLVO</name>
<evidence type="ECO:0000313" key="3">
    <source>
        <dbReference type="Proteomes" id="UP001642520"/>
    </source>
</evidence>
<comment type="caution">
    <text evidence="2">The sequence shown here is derived from an EMBL/GenBank/DDBJ whole genome shotgun (WGS) entry which is preliminary data.</text>
</comment>
<keyword evidence="3" id="KW-1185">Reference proteome</keyword>
<reference evidence="2 3" key="1">
    <citation type="submission" date="2024-08" db="EMBL/GenBank/DDBJ databases">
        <authorList>
            <person name="Will J Nash"/>
            <person name="Angela Man"/>
            <person name="Seanna McTaggart"/>
            <person name="Kendall Baker"/>
            <person name="Tom Barker"/>
            <person name="Leah Catchpole"/>
            <person name="Alex Durrant"/>
            <person name="Karim Gharbi"/>
            <person name="Naomi Irish"/>
            <person name="Gemy Kaithakottil"/>
            <person name="Debby Ku"/>
            <person name="Aaliyah Providence"/>
            <person name="Felix Shaw"/>
            <person name="David Swarbreck"/>
            <person name="Chris Watkins"/>
            <person name="Ann M. McCartney"/>
            <person name="Giulio Formenti"/>
            <person name="Alice Mouton"/>
            <person name="Noel Vella"/>
            <person name="Bjorn M von Reumont"/>
            <person name="Adriana Vella"/>
            <person name="Wilfried Haerty"/>
        </authorList>
    </citation>
    <scope>NUCLEOTIDE SEQUENCE [LARGE SCALE GENOMIC DNA]</scope>
</reference>
<organism evidence="2 3">
    <name type="scientific">Xylocopa violacea</name>
    <name type="common">Violet carpenter bee</name>
    <name type="synonym">Apis violacea</name>
    <dbReference type="NCBI Taxonomy" id="135666"/>
    <lineage>
        <taxon>Eukaryota</taxon>
        <taxon>Metazoa</taxon>
        <taxon>Ecdysozoa</taxon>
        <taxon>Arthropoda</taxon>
        <taxon>Hexapoda</taxon>
        <taxon>Insecta</taxon>
        <taxon>Pterygota</taxon>
        <taxon>Neoptera</taxon>
        <taxon>Endopterygota</taxon>
        <taxon>Hymenoptera</taxon>
        <taxon>Apocrita</taxon>
        <taxon>Aculeata</taxon>
        <taxon>Apoidea</taxon>
        <taxon>Anthophila</taxon>
        <taxon>Apidae</taxon>
        <taxon>Xylocopa</taxon>
        <taxon>Xylocopa</taxon>
    </lineage>
</organism>
<feature type="compositionally biased region" description="Basic and acidic residues" evidence="1">
    <location>
        <begin position="94"/>
        <end position="168"/>
    </location>
</feature>
<dbReference type="Proteomes" id="UP001642520">
    <property type="component" value="Unassembled WGS sequence"/>
</dbReference>
<sequence>MGVKELTSKKISGDGLSLSLRCNEQCLQVTGDGCDITLSKNRGSVKIIGDGCRLRIELNTGDVEYTGDGGQILLGPKSIRDRVKYIGDGGKISMDGDSRTKNRKSEEPSRERTGKGSSDARKDAKRVWNCSKSKEEAENELNRRKEAENETDRRKGTKRSDSRCEERTDSLVRARIITSIRYGEKIVKRTIVNPQGMVSGLDGVSFVKIVPKQSKTKIEVK</sequence>
<evidence type="ECO:0000256" key="1">
    <source>
        <dbReference type="SAM" id="MobiDB-lite"/>
    </source>
</evidence>
<proteinExistence type="predicted"/>
<protein>
    <submittedName>
        <fullName evidence="2">Uncharacterized protein</fullName>
    </submittedName>
</protein>
<evidence type="ECO:0000313" key="2">
    <source>
        <dbReference type="EMBL" id="CAL7949573.1"/>
    </source>
</evidence>
<gene>
    <name evidence="2" type="ORF">XYLVIOL_LOCUS9475</name>
</gene>
<dbReference type="EMBL" id="CAXAJV020001300">
    <property type="protein sequence ID" value="CAL7949573.1"/>
    <property type="molecule type" value="Genomic_DNA"/>
</dbReference>